<evidence type="ECO:0000256" key="1">
    <source>
        <dbReference type="ARBA" id="ARBA00000441"/>
    </source>
</evidence>
<feature type="binding site" evidence="14">
    <location>
        <position position="137"/>
    </location>
    <ligand>
        <name>Zn(2+)</name>
        <dbReference type="ChEBI" id="CHEBI:29105"/>
        <label>2</label>
    </ligand>
</feature>
<feature type="active site" description="Proton donor" evidence="12">
    <location>
        <position position="85"/>
    </location>
</feature>
<dbReference type="EC" id="4.1.2.13" evidence="5"/>
<evidence type="ECO:0000256" key="3">
    <source>
        <dbReference type="ARBA" id="ARBA00004714"/>
    </source>
</evidence>
<dbReference type="GO" id="GO:0030388">
    <property type="term" value="P:fructose 1,6-bisphosphate metabolic process"/>
    <property type="evidence" value="ECO:0007669"/>
    <property type="project" value="InterPro"/>
</dbReference>
<dbReference type="GO" id="GO:0004332">
    <property type="term" value="F:fructose-bisphosphate aldolase activity"/>
    <property type="evidence" value="ECO:0007669"/>
    <property type="project" value="UniProtKB-EC"/>
</dbReference>
<evidence type="ECO:0000256" key="13">
    <source>
        <dbReference type="PIRSR" id="PIRSR001359-2"/>
    </source>
</evidence>
<evidence type="ECO:0000256" key="7">
    <source>
        <dbReference type="ARBA" id="ARBA00022723"/>
    </source>
</evidence>
<dbReference type="RefSeq" id="WP_392356931.1">
    <property type="nucleotide sequence ID" value="NZ_JAZGRG010000007.1"/>
</dbReference>
<dbReference type="NCBIfam" id="TIGR00167">
    <property type="entry name" value="cbbA"/>
    <property type="match status" value="1"/>
</dbReference>
<dbReference type="Pfam" id="PF01116">
    <property type="entry name" value="F_bP_aldolase"/>
    <property type="match status" value="1"/>
</dbReference>
<dbReference type="PANTHER" id="PTHR30304:SF0">
    <property type="entry name" value="D-TAGATOSE-1,6-BISPHOSPHATE ALDOLASE SUBUNIT GATY-RELATED"/>
    <property type="match status" value="1"/>
</dbReference>
<dbReference type="PROSITE" id="PS00806">
    <property type="entry name" value="ALDOLASE_CLASS_II_2"/>
    <property type="match status" value="1"/>
</dbReference>
<name>A0AAN1ZRU9_STAAU</name>
<feature type="binding site" evidence="13">
    <location>
        <begin position="210"/>
        <end position="212"/>
    </location>
    <ligand>
        <name>dihydroxyacetone phosphate</name>
        <dbReference type="ChEBI" id="CHEBI:57642"/>
    </ligand>
</feature>
<keyword evidence="10 15" id="KW-0456">Lyase</keyword>
<comment type="function">
    <text evidence="2">Catalyzes the aldol condensation of dihydroxyacetone phosphate (DHAP or glycerone-phosphate) with glyceraldehyde 3-phosphate (G3P) to form fructose 1,6-bisphosphate (FBP) in gluconeogenesis and the reverse reaction in glycolysis.</text>
</comment>
<dbReference type="GO" id="GO:0006096">
    <property type="term" value="P:glycolytic process"/>
    <property type="evidence" value="ECO:0007669"/>
    <property type="project" value="UniProtKB-KW"/>
</dbReference>
<dbReference type="NCBIfam" id="TIGR01859">
    <property type="entry name" value="fruc_bis_ald"/>
    <property type="match status" value="1"/>
</dbReference>
<evidence type="ECO:0000256" key="9">
    <source>
        <dbReference type="ARBA" id="ARBA00023152"/>
    </source>
</evidence>
<dbReference type="CDD" id="cd00947">
    <property type="entry name" value="TBP_aldolase_IIB"/>
    <property type="match status" value="1"/>
</dbReference>
<dbReference type="PIRSF" id="PIRSF001359">
    <property type="entry name" value="F_bP_aldolase_II"/>
    <property type="match status" value="1"/>
</dbReference>
<proteinExistence type="inferred from homology"/>
<evidence type="ECO:0000256" key="2">
    <source>
        <dbReference type="ARBA" id="ARBA00002181"/>
    </source>
</evidence>
<feature type="binding site" evidence="14">
    <location>
        <position position="209"/>
    </location>
    <ligand>
        <name>Zn(2+)</name>
        <dbReference type="ChEBI" id="CHEBI:29105"/>
        <label>1</label>
        <note>catalytic</note>
    </ligand>
</feature>
<organism evidence="15 16">
    <name type="scientific">Staphylococcus aureus</name>
    <dbReference type="NCBI Taxonomy" id="1280"/>
    <lineage>
        <taxon>Bacteria</taxon>
        <taxon>Bacillati</taxon>
        <taxon>Bacillota</taxon>
        <taxon>Bacilli</taxon>
        <taxon>Bacillales</taxon>
        <taxon>Staphylococcaceae</taxon>
        <taxon>Staphylococcus</taxon>
    </lineage>
</organism>
<dbReference type="SUPFAM" id="SSF51569">
    <property type="entry name" value="Aldolase"/>
    <property type="match status" value="1"/>
</dbReference>
<evidence type="ECO:0000256" key="4">
    <source>
        <dbReference type="ARBA" id="ARBA00005812"/>
    </source>
</evidence>
<evidence type="ECO:0000313" key="16">
    <source>
        <dbReference type="Proteomes" id="UP000507485"/>
    </source>
</evidence>
<comment type="catalytic activity">
    <reaction evidence="1">
        <text>beta-D-fructose 1,6-bisphosphate = D-glyceraldehyde 3-phosphate + dihydroxyacetone phosphate</text>
        <dbReference type="Rhea" id="RHEA:14729"/>
        <dbReference type="ChEBI" id="CHEBI:32966"/>
        <dbReference type="ChEBI" id="CHEBI:57642"/>
        <dbReference type="ChEBI" id="CHEBI:59776"/>
        <dbReference type="EC" id="4.1.2.13"/>
    </reaction>
</comment>
<sequence>MPLVSMKEMLIDAKENGYAVGQYNINNLEFTQAILEASQEEKAPVILGVSEGAARYMSGFYTIVKMVEGLMHDLNITIPVAIHLDHGSSFEKCKEAIDAGFTSVMIDASHSPFEENVATTKKVVEYAHEKGVSVEAELGTVGGQEDDVVADGIIYADPKECQELVGKTGIDALAPALGSVHGPYKGEPKLGFKEMEEIGLSTGLPLVLHGGTGIPTKDIQKAIPFGTAKINVNTENQIASAKAVRDVLNNDKEVYDPRKYLGPAREAIKETVKGKIKEFGTSNRAK</sequence>
<dbReference type="Proteomes" id="UP000507485">
    <property type="component" value="Unassembled WGS sequence"/>
</dbReference>
<dbReference type="NCBIfam" id="NF006376">
    <property type="entry name" value="PRK08610.1"/>
    <property type="match status" value="1"/>
</dbReference>
<dbReference type="Gene3D" id="3.20.20.70">
    <property type="entry name" value="Aldolase class I"/>
    <property type="match status" value="1"/>
</dbReference>
<comment type="caution">
    <text evidence="15">The sequence shown here is derived from an EMBL/GenBank/DDBJ whole genome shotgun (WGS) entry which is preliminary data.</text>
</comment>
<feature type="binding site" evidence="13">
    <location>
        <begin position="231"/>
        <end position="234"/>
    </location>
    <ligand>
        <name>dihydroxyacetone phosphate</name>
        <dbReference type="ChEBI" id="CHEBI:57642"/>
    </ligand>
</feature>
<comment type="cofactor">
    <cofactor evidence="14">
        <name>Zn(2+)</name>
        <dbReference type="ChEBI" id="CHEBI:29105"/>
    </cofactor>
    <text evidence="14">Binds 2 Zn(2+) ions per subunit. One is catalytic and the other provides a structural contribution.</text>
</comment>
<dbReference type="EMBL" id="CAIHOM010000005">
    <property type="protein sequence ID" value="CAC7020466.1"/>
    <property type="molecule type" value="Genomic_DNA"/>
</dbReference>
<evidence type="ECO:0000256" key="12">
    <source>
        <dbReference type="PIRSR" id="PIRSR001359-1"/>
    </source>
</evidence>
<feature type="binding site" evidence="14">
    <location>
        <position position="107"/>
    </location>
    <ligand>
        <name>Zn(2+)</name>
        <dbReference type="ChEBI" id="CHEBI:29105"/>
        <label>2</label>
    </ligand>
</feature>
<protein>
    <recommendedName>
        <fullName evidence="6">Fructose-bisphosphate aldolase</fullName>
        <ecNumber evidence="5">4.1.2.13</ecNumber>
    </recommendedName>
    <alternativeName>
        <fullName evidence="11">Fructose-1,6-bisphosphate aldolase</fullName>
    </alternativeName>
</protein>
<evidence type="ECO:0000256" key="10">
    <source>
        <dbReference type="ARBA" id="ARBA00023239"/>
    </source>
</evidence>
<evidence type="ECO:0000256" key="5">
    <source>
        <dbReference type="ARBA" id="ARBA00013068"/>
    </source>
</evidence>
<evidence type="ECO:0000313" key="15">
    <source>
        <dbReference type="EMBL" id="CAC7020466.1"/>
    </source>
</evidence>
<dbReference type="InterPro" id="IPR013785">
    <property type="entry name" value="Aldolase_TIM"/>
</dbReference>
<comment type="similarity">
    <text evidence="4">Belongs to the class II fructose-bisphosphate aldolase family.</text>
</comment>
<dbReference type="PANTHER" id="PTHR30304">
    <property type="entry name" value="D-TAGATOSE-1,6-BISPHOSPHATE ALDOLASE"/>
    <property type="match status" value="1"/>
</dbReference>
<evidence type="ECO:0000256" key="14">
    <source>
        <dbReference type="PIRSR" id="PIRSR001359-3"/>
    </source>
</evidence>
<evidence type="ECO:0000256" key="6">
    <source>
        <dbReference type="ARBA" id="ARBA00013779"/>
    </source>
</evidence>
<reference evidence="15 16" key="1">
    <citation type="submission" date="2020-06" db="EMBL/GenBank/DDBJ databases">
        <authorList>
            <consortium name="Pathogen Informatics"/>
        </authorList>
    </citation>
    <scope>NUCLEOTIDE SEQUENCE [LARGE SCALE GENOMIC DNA]</scope>
    <source>
        <strain evidence="15 16">A13</strain>
    </source>
</reference>
<dbReference type="InterPro" id="IPR050246">
    <property type="entry name" value="Class_II_FBP_aldolase"/>
</dbReference>
<keyword evidence="8 14" id="KW-0862">Zinc</keyword>
<feature type="binding site" evidence="14">
    <location>
        <position position="86"/>
    </location>
    <ligand>
        <name>Zn(2+)</name>
        <dbReference type="ChEBI" id="CHEBI:29105"/>
        <label>1</label>
        <note>catalytic</note>
    </ligand>
</feature>
<evidence type="ECO:0000256" key="8">
    <source>
        <dbReference type="ARBA" id="ARBA00022833"/>
    </source>
</evidence>
<feature type="binding site" evidence="13">
    <location>
        <position position="182"/>
    </location>
    <ligand>
        <name>dihydroxyacetone phosphate</name>
        <dbReference type="ChEBI" id="CHEBI:57642"/>
    </ligand>
</feature>
<dbReference type="InterPro" id="IPR011289">
    <property type="entry name" value="Fruc_bis_ald_class-2"/>
</dbReference>
<keyword evidence="7 14" id="KW-0479">Metal-binding</keyword>
<keyword evidence="9" id="KW-0324">Glycolysis</keyword>
<accession>A0AAN1ZRU9</accession>
<comment type="pathway">
    <text evidence="3">Carbohydrate degradation; glycolysis; D-glyceraldehyde 3-phosphate and glycerone phosphate from D-glucose: step 4/4.</text>
</comment>
<evidence type="ECO:0000256" key="11">
    <source>
        <dbReference type="ARBA" id="ARBA00031804"/>
    </source>
</evidence>
<feature type="binding site" evidence="14">
    <location>
        <position position="181"/>
    </location>
    <ligand>
        <name>Zn(2+)</name>
        <dbReference type="ChEBI" id="CHEBI:29105"/>
        <label>1</label>
        <note>catalytic</note>
    </ligand>
</feature>
<gene>
    <name evidence="15" type="primary">fba</name>
    <name evidence="15" type="ORF">SAMEA4552975_02504</name>
</gene>
<dbReference type="GO" id="GO:0008270">
    <property type="term" value="F:zinc ion binding"/>
    <property type="evidence" value="ECO:0007669"/>
    <property type="project" value="InterPro"/>
</dbReference>
<dbReference type="InterPro" id="IPR000771">
    <property type="entry name" value="FBA_II"/>
</dbReference>
<dbReference type="AlphaFoldDB" id="A0AAN1ZRU9"/>